<evidence type="ECO:0000259" key="3">
    <source>
        <dbReference type="Pfam" id="PF04784"/>
    </source>
</evidence>
<keyword evidence="2" id="KW-0472">Membrane</keyword>
<keyword evidence="2" id="KW-0812">Transmembrane</keyword>
<dbReference type="PANTHER" id="PTHR46361:SF3">
    <property type="entry name" value="ELECTRON CARRIER_ PROTEIN DISULFIDE OXIDOREDUCTASE"/>
    <property type="match status" value="1"/>
</dbReference>
<keyword evidence="2" id="KW-1133">Transmembrane helix</keyword>
<dbReference type="AlphaFoldDB" id="A0A8S1IUF3"/>
<proteinExistence type="predicted"/>
<name>A0A8S1IUF3_9CHLO</name>
<feature type="transmembrane region" description="Helical" evidence="2">
    <location>
        <begin position="52"/>
        <end position="75"/>
    </location>
</feature>
<evidence type="ECO:0000313" key="4">
    <source>
        <dbReference type="EMBL" id="CAD7697668.1"/>
    </source>
</evidence>
<evidence type="ECO:0000313" key="5">
    <source>
        <dbReference type="Proteomes" id="UP000708148"/>
    </source>
</evidence>
<accession>A0A8S1IUF3</accession>
<dbReference type="PANTHER" id="PTHR46361">
    <property type="entry name" value="ELECTRON CARRIER/ PROTEIN DISULFIDE OXIDOREDUCTASE"/>
    <property type="match status" value="1"/>
</dbReference>
<dbReference type="Pfam" id="PF04784">
    <property type="entry name" value="DUF547"/>
    <property type="match status" value="1"/>
</dbReference>
<dbReference type="OrthoDB" id="566844at2759"/>
<feature type="region of interest" description="Disordered" evidence="1">
    <location>
        <begin position="1"/>
        <end position="40"/>
    </location>
</feature>
<keyword evidence="5" id="KW-1185">Reference proteome</keyword>
<dbReference type="Proteomes" id="UP000708148">
    <property type="component" value="Unassembled WGS sequence"/>
</dbReference>
<sequence length="360" mass="39853">MARGDAGDAGEEPSPMDVERRPLVVSDGEEPSWAKNGRTRKWRARNPRCAKVIIGTGLGLLVVLIAMGIAAMHIWRTKWNRGDADISSSAFQCSENCTTVDHSLWTRVLSSCVAPGYVSGDIPYTAFNYTRLTPGGDSSVMQDFRAYLDRIQNTDLDSLSPDESLPFAINAYNAFVVNMVVSHFVRAEGSIRDLTSVLHGPVWKRVAGRLRQTVDGAAREVEVSLDDIEHQIIRGRLTNHKEPRIHSTVNCASISCPDLRPEAFTANGLDAQLDEQMRAWMANAGKGLKADNQSNSLYLSKIVDWYSGDFKGTGMAPELYLAQFAPQEAAAFIRDRRPSVQYFGYDWNLNSVEHGVVQMP</sequence>
<dbReference type="InterPro" id="IPR006869">
    <property type="entry name" value="DUF547"/>
</dbReference>
<feature type="domain" description="DUF547" evidence="3">
    <location>
        <begin position="157"/>
        <end position="280"/>
    </location>
</feature>
<dbReference type="EMBL" id="CAJHUC010000696">
    <property type="protein sequence ID" value="CAD7697668.1"/>
    <property type="molecule type" value="Genomic_DNA"/>
</dbReference>
<protein>
    <recommendedName>
        <fullName evidence="3">DUF547 domain-containing protein</fullName>
    </recommendedName>
</protein>
<evidence type="ECO:0000256" key="2">
    <source>
        <dbReference type="SAM" id="Phobius"/>
    </source>
</evidence>
<organism evidence="4 5">
    <name type="scientific">Ostreobium quekettii</name>
    <dbReference type="NCBI Taxonomy" id="121088"/>
    <lineage>
        <taxon>Eukaryota</taxon>
        <taxon>Viridiplantae</taxon>
        <taxon>Chlorophyta</taxon>
        <taxon>core chlorophytes</taxon>
        <taxon>Ulvophyceae</taxon>
        <taxon>TCBD clade</taxon>
        <taxon>Bryopsidales</taxon>
        <taxon>Ostreobineae</taxon>
        <taxon>Ostreobiaceae</taxon>
        <taxon>Ostreobium</taxon>
    </lineage>
</organism>
<gene>
    <name evidence="4" type="ORF">OSTQU699_LOCUS3029</name>
</gene>
<comment type="caution">
    <text evidence="4">The sequence shown here is derived from an EMBL/GenBank/DDBJ whole genome shotgun (WGS) entry which is preliminary data.</text>
</comment>
<evidence type="ECO:0000256" key="1">
    <source>
        <dbReference type="SAM" id="MobiDB-lite"/>
    </source>
</evidence>
<reference evidence="4" key="1">
    <citation type="submission" date="2020-12" db="EMBL/GenBank/DDBJ databases">
        <authorList>
            <person name="Iha C."/>
        </authorList>
    </citation>
    <scope>NUCLEOTIDE SEQUENCE</scope>
</reference>